<keyword evidence="1" id="KW-0614">Plasmid</keyword>
<dbReference type="AlphaFoldDB" id="Q1LAD7"/>
<reference evidence="2" key="1">
    <citation type="journal article" date="2010" name="PLoS ONE">
        <title>The complete genome sequence of Cupriavidus metallidurans strain CH34, a master survivalist in harsh and anthropogenic environments.</title>
        <authorList>
            <person name="Janssen P.J."/>
            <person name="Van Houdt R."/>
            <person name="Moors H."/>
            <person name="Monsieurs P."/>
            <person name="Morin N."/>
            <person name="Michaux A."/>
            <person name="Benotmane M.A."/>
            <person name="Leys N."/>
            <person name="Vallaeys T."/>
            <person name="Lapidus A."/>
            <person name="Monchy S."/>
            <person name="Medigue C."/>
            <person name="Taghavi S."/>
            <person name="McCorkle S."/>
            <person name="Dunn J."/>
            <person name="van der Lelie D."/>
            <person name="Mergeay M."/>
        </authorList>
    </citation>
    <scope>NUCLEOTIDE SEQUENCE [LARGE SCALE GENOMIC DNA]</scope>
    <source>
        <strain evidence="2">ATCC 43123 / DSM 2839 / NBRC 102507 / CH34</strain>
    </source>
</reference>
<evidence type="ECO:0000313" key="1">
    <source>
        <dbReference type="EMBL" id="ABF12889.1"/>
    </source>
</evidence>
<dbReference type="EMBL" id="CP000354">
    <property type="protein sequence ID" value="ABF12889.1"/>
    <property type="molecule type" value="Genomic_DNA"/>
</dbReference>
<sequence>MRQVTQADFLARALEVHGDRYDYSRAIYSGSNSKLTIVCRTHGPFEQTPSNHYKGKGCRACAGVQPYTLQSFVDRARSLHGDRYGYAEASLVNALTPLTIRCSVHGPFEQTPRRHLSGSGCPKCAITLGADRQRGTADSFIAKAHSVHGERYDYSRVAYAATHTKVVIVCPEHGPFEQTPAAHQRGAGCPACAGVARLDTSSFVARARAIHGQRFGYPAATANLSSTSRPICFTVGRNAWSGLRVCSTGSPEEARAIASASSFVDASVTAGSEARAATAMWAQTARMLILFICMGRASRHSTFLPIRATLRGQGNLQDVCGARACASRLNC</sequence>
<organism evidence="1 2">
    <name type="scientific">Cupriavidus metallidurans (strain ATCC 43123 / DSM 2839 / NBRC 102507 / CH34)</name>
    <name type="common">Ralstonia metallidurans</name>
    <dbReference type="NCBI Taxonomy" id="266264"/>
    <lineage>
        <taxon>Bacteria</taxon>
        <taxon>Pseudomonadati</taxon>
        <taxon>Pseudomonadota</taxon>
        <taxon>Betaproteobacteria</taxon>
        <taxon>Burkholderiales</taxon>
        <taxon>Burkholderiaceae</taxon>
        <taxon>Cupriavidus</taxon>
    </lineage>
</organism>
<gene>
    <name evidence="1" type="ordered locus">Rmet_6030</name>
</gene>
<dbReference type="HOGENOM" id="CLU_839053_0_0_4"/>
<keyword evidence="2" id="KW-1185">Reference proteome</keyword>
<accession>Q1LAD7</accession>
<evidence type="ECO:0000313" key="2">
    <source>
        <dbReference type="Proteomes" id="UP000002429"/>
    </source>
</evidence>
<dbReference type="KEGG" id="rme:Rmet_6030"/>
<name>Q1LAD7_CUPMC</name>
<protein>
    <submittedName>
        <fullName evidence="1">Uncharacterized protein</fullName>
    </submittedName>
</protein>
<dbReference type="Proteomes" id="UP000002429">
    <property type="component" value="Plasmid pMOL30"/>
</dbReference>
<geneLocation type="plasmid" evidence="1 2">
    <name>pMOL30</name>
</geneLocation>
<proteinExistence type="predicted"/>